<reference evidence="2" key="1">
    <citation type="journal article" date="2014" name="Int. J. Syst. Evol. Microbiol.">
        <title>Complete genome sequence of Corynebacterium casei LMG S-19264T (=DSM 44701T), isolated from a smear-ripened cheese.</title>
        <authorList>
            <consortium name="US DOE Joint Genome Institute (JGI-PGF)"/>
            <person name="Walter F."/>
            <person name="Albersmeier A."/>
            <person name="Kalinowski J."/>
            <person name="Ruckert C."/>
        </authorList>
    </citation>
    <scope>NUCLEOTIDE SEQUENCE</scope>
    <source>
        <strain evidence="2">CGMCC 1.15725</strain>
    </source>
</reference>
<dbReference type="EMBL" id="BMJQ01000003">
    <property type="protein sequence ID" value="GGF10814.1"/>
    <property type="molecule type" value="Genomic_DNA"/>
</dbReference>
<dbReference type="RefSeq" id="WP_189044245.1">
    <property type="nucleotide sequence ID" value="NZ_BMJQ01000003.1"/>
</dbReference>
<dbReference type="SUPFAM" id="SSF51126">
    <property type="entry name" value="Pectin lyase-like"/>
    <property type="match status" value="1"/>
</dbReference>
<dbReference type="Proteomes" id="UP000646365">
    <property type="component" value="Unassembled WGS sequence"/>
</dbReference>
<dbReference type="SMART" id="SM00710">
    <property type="entry name" value="PbH1"/>
    <property type="match status" value="4"/>
</dbReference>
<organism evidence="2 3">
    <name type="scientific">Aliidongia dinghuensis</name>
    <dbReference type="NCBI Taxonomy" id="1867774"/>
    <lineage>
        <taxon>Bacteria</taxon>
        <taxon>Pseudomonadati</taxon>
        <taxon>Pseudomonadota</taxon>
        <taxon>Alphaproteobacteria</taxon>
        <taxon>Rhodospirillales</taxon>
        <taxon>Dongiaceae</taxon>
        <taxon>Aliidongia</taxon>
    </lineage>
</organism>
<name>A0A8J2YRP3_9PROT</name>
<proteinExistence type="predicted"/>
<dbReference type="InterPro" id="IPR011050">
    <property type="entry name" value="Pectin_lyase_fold/virulence"/>
</dbReference>
<dbReference type="InterPro" id="IPR006626">
    <property type="entry name" value="PbH1"/>
</dbReference>
<evidence type="ECO:0000313" key="2">
    <source>
        <dbReference type="EMBL" id="GGF10814.1"/>
    </source>
</evidence>
<dbReference type="Pfam" id="PF13229">
    <property type="entry name" value="Beta_helix"/>
    <property type="match status" value="1"/>
</dbReference>
<dbReference type="Gene3D" id="2.160.20.10">
    <property type="entry name" value="Single-stranded right-handed beta-helix, Pectin lyase-like"/>
    <property type="match status" value="1"/>
</dbReference>
<dbReference type="InterPro" id="IPR012334">
    <property type="entry name" value="Pectin_lyas_fold"/>
</dbReference>
<keyword evidence="3" id="KW-1185">Reference proteome</keyword>
<comment type="caution">
    <text evidence="2">The sequence shown here is derived from an EMBL/GenBank/DDBJ whole genome shotgun (WGS) entry which is preliminary data.</text>
</comment>
<sequence length="313" mass="33215">MTVSMFWTAMRVRFVLVLAGLMLTHAGFAARLDVGPGKTYKMPSEAAAVARDGDHIEIAPGQYFDCAVWRANNLVIEGTAPGVVITDKTCQGKGLFVISGNNTTVRNLTLTRARVPDMNGAGIRLDRGSLTVDGVKFIDNQDGILGGGPGDTVIIRNSEFVKNGVCAPVCAHGIYVNNADLLQVESSHFSDTQQAHSIKSRARRTVVTGCTITDGPTGTSSYLIDIPNGGAVVVRSNILEKGPKSDNHTTAIAIGEEGVTQPTQEITVTDNSFRNDGNYQTLFVWNNTATPAALKNNKLLGSVVPLRGDGSAQ</sequence>
<evidence type="ECO:0000259" key="1">
    <source>
        <dbReference type="Pfam" id="PF13229"/>
    </source>
</evidence>
<gene>
    <name evidence="2" type="ORF">GCM10011611_15480</name>
</gene>
<protein>
    <recommendedName>
        <fullName evidence="1">Right handed beta helix domain-containing protein</fullName>
    </recommendedName>
</protein>
<evidence type="ECO:0000313" key="3">
    <source>
        <dbReference type="Proteomes" id="UP000646365"/>
    </source>
</evidence>
<dbReference type="AlphaFoldDB" id="A0A8J2YRP3"/>
<reference evidence="2" key="2">
    <citation type="submission" date="2020-09" db="EMBL/GenBank/DDBJ databases">
        <authorList>
            <person name="Sun Q."/>
            <person name="Zhou Y."/>
        </authorList>
    </citation>
    <scope>NUCLEOTIDE SEQUENCE</scope>
    <source>
        <strain evidence="2">CGMCC 1.15725</strain>
    </source>
</reference>
<accession>A0A8J2YRP3</accession>
<dbReference type="InterPro" id="IPR039448">
    <property type="entry name" value="Beta_helix"/>
</dbReference>
<feature type="domain" description="Right handed beta helix" evidence="1">
    <location>
        <begin position="91"/>
        <end position="237"/>
    </location>
</feature>